<name>A0A9D1N7I3_9FIRM</name>
<keyword evidence="2" id="KW-0548">Nucleotidyltransferase</keyword>
<dbReference type="InterPro" id="IPR000594">
    <property type="entry name" value="ThiF_NAD_FAD-bd"/>
</dbReference>
<reference evidence="2" key="1">
    <citation type="submission" date="2020-10" db="EMBL/GenBank/DDBJ databases">
        <authorList>
            <person name="Gilroy R."/>
        </authorList>
    </citation>
    <scope>NUCLEOTIDE SEQUENCE</scope>
    <source>
        <strain evidence="2">ChiSjej4B22-8349</strain>
    </source>
</reference>
<dbReference type="GO" id="GO:0008641">
    <property type="term" value="F:ubiquitin-like modifier activating enzyme activity"/>
    <property type="evidence" value="ECO:0007669"/>
    <property type="project" value="InterPro"/>
</dbReference>
<evidence type="ECO:0000259" key="1">
    <source>
        <dbReference type="Pfam" id="PF00899"/>
    </source>
</evidence>
<gene>
    <name evidence="2" type="primary">thiF</name>
    <name evidence="2" type="ORF">IAD25_07550</name>
</gene>
<feature type="domain" description="THIF-type NAD/FAD binding fold" evidence="1">
    <location>
        <begin position="38"/>
        <end position="232"/>
    </location>
</feature>
<protein>
    <submittedName>
        <fullName evidence="2">Sulfur carrier protein ThiS adenylyltransferase ThiF</fullName>
    </submittedName>
</protein>
<evidence type="ECO:0000313" key="3">
    <source>
        <dbReference type="Proteomes" id="UP000824130"/>
    </source>
</evidence>
<dbReference type="GO" id="GO:0016779">
    <property type="term" value="F:nucleotidyltransferase activity"/>
    <property type="evidence" value="ECO:0007669"/>
    <property type="project" value="UniProtKB-KW"/>
</dbReference>
<dbReference type="PANTHER" id="PTHR43267:SF3">
    <property type="entry name" value="THIF PROTEIN"/>
    <property type="match status" value="1"/>
</dbReference>
<dbReference type="Pfam" id="PF00899">
    <property type="entry name" value="ThiF"/>
    <property type="match status" value="1"/>
</dbReference>
<dbReference type="Gene3D" id="3.40.50.720">
    <property type="entry name" value="NAD(P)-binding Rossmann-like Domain"/>
    <property type="match status" value="1"/>
</dbReference>
<proteinExistence type="predicted"/>
<dbReference type="PANTHER" id="PTHR43267">
    <property type="entry name" value="TRNA THREONYLCARBAMOYLADENOSINE DEHYDRATASE"/>
    <property type="match status" value="1"/>
</dbReference>
<dbReference type="NCBIfam" id="TIGR02354">
    <property type="entry name" value="thiF_fam2"/>
    <property type="match status" value="1"/>
</dbReference>
<dbReference type="Proteomes" id="UP000824130">
    <property type="component" value="Unassembled WGS sequence"/>
</dbReference>
<evidence type="ECO:0000313" key="2">
    <source>
        <dbReference type="EMBL" id="HIU96540.1"/>
    </source>
</evidence>
<keyword evidence="2" id="KW-0808">Transferase</keyword>
<dbReference type="InterPro" id="IPR045886">
    <property type="entry name" value="ThiF/MoeB/HesA"/>
</dbReference>
<dbReference type="GO" id="GO:0061504">
    <property type="term" value="P:cyclic threonylcarbamoyladenosine biosynthetic process"/>
    <property type="evidence" value="ECO:0007669"/>
    <property type="project" value="TreeGrafter"/>
</dbReference>
<dbReference type="InterPro" id="IPR035985">
    <property type="entry name" value="Ubiquitin-activating_enz"/>
</dbReference>
<dbReference type="SUPFAM" id="SSF69572">
    <property type="entry name" value="Activating enzymes of the ubiquitin-like proteins"/>
    <property type="match status" value="1"/>
</dbReference>
<dbReference type="NCBIfam" id="NF006395">
    <property type="entry name" value="PRK08644.1"/>
    <property type="match status" value="1"/>
</dbReference>
<organism evidence="2 3">
    <name type="scientific">Candidatus Allocopromorpha excrementipullorum</name>
    <dbReference type="NCBI Taxonomy" id="2840743"/>
    <lineage>
        <taxon>Bacteria</taxon>
        <taxon>Bacillati</taxon>
        <taxon>Bacillota</taxon>
        <taxon>Clostridia</taxon>
        <taxon>Eubacteriales</taxon>
        <taxon>Eubacteriaceae</taxon>
        <taxon>Eubacteriaceae incertae sedis</taxon>
        <taxon>Candidatus Allocopromorpha</taxon>
    </lineage>
</organism>
<dbReference type="GO" id="GO:0061503">
    <property type="term" value="F:tRNA threonylcarbamoyladenosine dehydratase"/>
    <property type="evidence" value="ECO:0007669"/>
    <property type="project" value="TreeGrafter"/>
</dbReference>
<sequence length="235" mass="25721">MWWRSSALWEVADLSGKREPERFDRIPSREEMRAALAERHGEEIQRAVEKASVAVCGLGGLGSNVAVALARAGVGRLHLIDFDEVDITNLNRQQYDACQTGRSKTDALKENLLRISPYISIETDNTRITEENAARLLAGEDIICEAFDSAEDKAMLVNFLLENMPEKYVVAASGMAGLESANTIKTRKVAGRFYLCGDGKSDIADGGGLFASRVMACAAHQANMILRIIMGRLEA</sequence>
<accession>A0A9D1N7I3</accession>
<dbReference type="AlphaFoldDB" id="A0A9D1N7I3"/>
<dbReference type="InterPro" id="IPR012729">
    <property type="entry name" value="ThiF_fam2"/>
</dbReference>
<reference evidence="2" key="2">
    <citation type="journal article" date="2021" name="PeerJ">
        <title>Extensive microbial diversity within the chicken gut microbiome revealed by metagenomics and culture.</title>
        <authorList>
            <person name="Gilroy R."/>
            <person name="Ravi A."/>
            <person name="Getino M."/>
            <person name="Pursley I."/>
            <person name="Horton D.L."/>
            <person name="Alikhan N.F."/>
            <person name="Baker D."/>
            <person name="Gharbi K."/>
            <person name="Hall N."/>
            <person name="Watson M."/>
            <person name="Adriaenssens E.M."/>
            <person name="Foster-Nyarko E."/>
            <person name="Jarju S."/>
            <person name="Secka A."/>
            <person name="Antonio M."/>
            <person name="Oren A."/>
            <person name="Chaudhuri R.R."/>
            <person name="La Ragione R."/>
            <person name="Hildebrand F."/>
            <person name="Pallen M.J."/>
        </authorList>
    </citation>
    <scope>NUCLEOTIDE SEQUENCE</scope>
    <source>
        <strain evidence="2">ChiSjej4B22-8349</strain>
    </source>
</reference>
<comment type="caution">
    <text evidence="2">The sequence shown here is derived from an EMBL/GenBank/DDBJ whole genome shotgun (WGS) entry which is preliminary data.</text>
</comment>
<dbReference type="EMBL" id="DVOB01000161">
    <property type="protein sequence ID" value="HIU96540.1"/>
    <property type="molecule type" value="Genomic_DNA"/>
</dbReference>